<comment type="caution">
    <text evidence="1">The sequence shown here is derived from an EMBL/GenBank/DDBJ whole genome shotgun (WGS) entry which is preliminary data.</text>
</comment>
<accession>A0A537K2D5</accession>
<name>A0A537K2D5_9BACT</name>
<evidence type="ECO:0000313" key="2">
    <source>
        <dbReference type="Proteomes" id="UP000318509"/>
    </source>
</evidence>
<organism evidence="1 2">
    <name type="scientific">Candidatus Segetimicrobium genomatis</name>
    <dbReference type="NCBI Taxonomy" id="2569760"/>
    <lineage>
        <taxon>Bacteria</taxon>
        <taxon>Bacillati</taxon>
        <taxon>Candidatus Sysuimicrobiota</taxon>
        <taxon>Candidatus Sysuimicrobiia</taxon>
        <taxon>Candidatus Sysuimicrobiales</taxon>
        <taxon>Candidatus Segetimicrobiaceae</taxon>
        <taxon>Candidatus Segetimicrobium</taxon>
    </lineage>
</organism>
<dbReference type="AlphaFoldDB" id="A0A537K2D5"/>
<dbReference type="Pfam" id="PF14076">
    <property type="entry name" value="DUF4258"/>
    <property type="match status" value="1"/>
</dbReference>
<dbReference type="Proteomes" id="UP000318509">
    <property type="component" value="Unassembled WGS sequence"/>
</dbReference>
<sequence length="81" mass="9284">MTLKLEVTRHARRRMQQRHVTEKEVRHTLIEPDRRATDGDGDPVAFRRFADGVTVKVAYVVDAGVDVVKTVICRPERSRGQ</sequence>
<evidence type="ECO:0000313" key="1">
    <source>
        <dbReference type="EMBL" id="TMI89920.1"/>
    </source>
</evidence>
<gene>
    <name evidence="1" type="ORF">E6H00_08435</name>
</gene>
<proteinExistence type="predicted"/>
<dbReference type="InterPro" id="IPR025354">
    <property type="entry name" value="DUF4258"/>
</dbReference>
<dbReference type="EMBL" id="VBAK01000117">
    <property type="protein sequence ID" value="TMI89920.1"/>
    <property type="molecule type" value="Genomic_DNA"/>
</dbReference>
<protein>
    <submittedName>
        <fullName evidence="1">DUF4258 domain-containing protein</fullName>
    </submittedName>
</protein>
<reference evidence="1 2" key="1">
    <citation type="journal article" date="2019" name="Nat. Microbiol.">
        <title>Mediterranean grassland soil C-N compound turnover is dependent on rainfall and depth, and is mediated by genomically divergent microorganisms.</title>
        <authorList>
            <person name="Diamond S."/>
            <person name="Andeer P.F."/>
            <person name="Li Z."/>
            <person name="Crits-Christoph A."/>
            <person name="Burstein D."/>
            <person name="Anantharaman K."/>
            <person name="Lane K.R."/>
            <person name="Thomas B.C."/>
            <person name="Pan C."/>
            <person name="Northen T.R."/>
            <person name="Banfield J.F."/>
        </authorList>
    </citation>
    <scope>NUCLEOTIDE SEQUENCE [LARGE SCALE GENOMIC DNA]</scope>
    <source>
        <strain evidence="1">NP_3</strain>
    </source>
</reference>